<dbReference type="CDD" id="cd00616">
    <property type="entry name" value="AHBA_syn"/>
    <property type="match status" value="1"/>
</dbReference>
<dbReference type="AlphaFoldDB" id="A0AA37SSQ2"/>
<dbReference type="GO" id="GO:0000271">
    <property type="term" value="P:polysaccharide biosynthetic process"/>
    <property type="evidence" value="ECO:0007669"/>
    <property type="project" value="TreeGrafter"/>
</dbReference>
<evidence type="ECO:0000256" key="2">
    <source>
        <dbReference type="PIRSR" id="PIRSR000390-1"/>
    </source>
</evidence>
<gene>
    <name evidence="5" type="primary">rffA</name>
    <name evidence="5" type="ORF">GCM10007940_36300</name>
</gene>
<dbReference type="InterPro" id="IPR012749">
    <property type="entry name" value="WecE-like"/>
</dbReference>
<dbReference type="InterPro" id="IPR015421">
    <property type="entry name" value="PyrdxlP-dep_Trfase_major"/>
</dbReference>
<name>A0AA37SSQ2_9BACT</name>
<comment type="similarity">
    <text evidence="1 4">Belongs to the DegT/DnrJ/EryC1 family.</text>
</comment>
<dbReference type="InterPro" id="IPR000653">
    <property type="entry name" value="DegT/StrS_aminotransferase"/>
</dbReference>
<protein>
    <submittedName>
        <fullName evidence="5">dTDP-4-amino-4,6-dideoxygalactose transaminase</fullName>
    </submittedName>
</protein>
<dbReference type="PANTHER" id="PTHR30244">
    <property type="entry name" value="TRANSAMINASE"/>
    <property type="match status" value="1"/>
</dbReference>
<dbReference type="InterPro" id="IPR015424">
    <property type="entry name" value="PyrdxlP-dep_Trfase"/>
</dbReference>
<dbReference type="Gene3D" id="3.40.640.10">
    <property type="entry name" value="Type I PLP-dependent aspartate aminotransferase-like (Major domain)"/>
    <property type="match status" value="1"/>
</dbReference>
<feature type="modified residue" description="N6-(pyridoxal phosphate)lysine" evidence="3">
    <location>
        <position position="184"/>
    </location>
</feature>
<keyword evidence="6" id="KW-1185">Reference proteome</keyword>
<dbReference type="NCBIfam" id="TIGR02379">
    <property type="entry name" value="ECA_wecE"/>
    <property type="match status" value="1"/>
</dbReference>
<dbReference type="GO" id="GO:0019180">
    <property type="term" value="F:dTDP-4-amino-4,6-dideoxygalactose transaminase activity"/>
    <property type="evidence" value="ECO:0007669"/>
    <property type="project" value="TreeGrafter"/>
</dbReference>
<accession>A0AA37SSQ2</accession>
<dbReference type="PANTHER" id="PTHR30244:SF34">
    <property type="entry name" value="DTDP-4-AMINO-4,6-DIDEOXYGALACTOSE TRANSAMINASE"/>
    <property type="match status" value="1"/>
</dbReference>
<dbReference type="Pfam" id="PF01041">
    <property type="entry name" value="DegT_DnrJ_EryC1"/>
    <property type="match status" value="1"/>
</dbReference>
<evidence type="ECO:0000256" key="1">
    <source>
        <dbReference type="ARBA" id="ARBA00037999"/>
    </source>
</evidence>
<dbReference type="RefSeq" id="WP_235292959.1">
    <property type="nucleotide sequence ID" value="NZ_BSOH01000023.1"/>
</dbReference>
<evidence type="ECO:0000313" key="6">
    <source>
        <dbReference type="Proteomes" id="UP001156666"/>
    </source>
</evidence>
<feature type="active site" description="Proton acceptor" evidence="2">
    <location>
        <position position="184"/>
    </location>
</feature>
<sequence>MENNIPFNEPLVIGTEERYIKDAIARKEFSGQGYYTRSCEKKLEGYTKASKVLLTSSCTHALEMSALLLDIQHGDEIIMSSFNFVSAANAFVLRGAKIIFVDIRPDTLNIDEKLIEAAITPKTKAILVMHYGGVPCEMDYIMQLADRYQLKVIEDAAHCIGSFYNGRHLGTIGHLGTLSFHATKNIQCGEGGALLINDHSYTERAEIIREKGTNRQNFIQGKVDKYTWVDIGSSYLMSELTAAFLYGQLLEIDSVTRKRLEIWKTYKEGIKHEKTAIETGNGHIFYIICKSLNDRNLLVEKLNNVNISAYFHYLPLHKSHEGKRSSIFNGKDNYTTYISECVLRLPLYNTLKQINQDRIIDQFKLNENS</sequence>
<dbReference type="FunFam" id="3.40.640.10:FF:000037">
    <property type="entry name" value="dTDP-4-amino-4,6-dideoxygalactose transaminase"/>
    <property type="match status" value="1"/>
</dbReference>
<dbReference type="Proteomes" id="UP001156666">
    <property type="component" value="Unassembled WGS sequence"/>
</dbReference>
<dbReference type="PIRSF" id="PIRSF000390">
    <property type="entry name" value="PLP_StrS"/>
    <property type="match status" value="1"/>
</dbReference>
<dbReference type="NCBIfam" id="NF008687">
    <property type="entry name" value="PRK11706.1"/>
    <property type="match status" value="1"/>
</dbReference>
<reference evidence="5" key="1">
    <citation type="journal article" date="2014" name="Int. J. Syst. Evol. Microbiol.">
        <title>Complete genome sequence of Corynebacterium casei LMG S-19264T (=DSM 44701T), isolated from a smear-ripened cheese.</title>
        <authorList>
            <consortium name="US DOE Joint Genome Institute (JGI-PGF)"/>
            <person name="Walter F."/>
            <person name="Albersmeier A."/>
            <person name="Kalinowski J."/>
            <person name="Ruckert C."/>
        </authorList>
    </citation>
    <scope>NUCLEOTIDE SEQUENCE</scope>
    <source>
        <strain evidence="5">NBRC 108769</strain>
    </source>
</reference>
<dbReference type="GO" id="GO:0030170">
    <property type="term" value="F:pyridoxal phosphate binding"/>
    <property type="evidence" value="ECO:0007669"/>
    <property type="project" value="TreeGrafter"/>
</dbReference>
<evidence type="ECO:0000256" key="4">
    <source>
        <dbReference type="RuleBase" id="RU004508"/>
    </source>
</evidence>
<proteinExistence type="inferred from homology"/>
<organism evidence="5 6">
    <name type="scientific">Portibacter lacus</name>
    <dbReference type="NCBI Taxonomy" id="1099794"/>
    <lineage>
        <taxon>Bacteria</taxon>
        <taxon>Pseudomonadati</taxon>
        <taxon>Bacteroidota</taxon>
        <taxon>Saprospiria</taxon>
        <taxon>Saprospirales</taxon>
        <taxon>Haliscomenobacteraceae</taxon>
        <taxon>Portibacter</taxon>
    </lineage>
</organism>
<evidence type="ECO:0000313" key="5">
    <source>
        <dbReference type="EMBL" id="GLR19014.1"/>
    </source>
</evidence>
<reference evidence="5" key="2">
    <citation type="submission" date="2023-01" db="EMBL/GenBank/DDBJ databases">
        <title>Draft genome sequence of Portibacter lacus strain NBRC 108769.</title>
        <authorList>
            <person name="Sun Q."/>
            <person name="Mori K."/>
        </authorList>
    </citation>
    <scope>NUCLEOTIDE SEQUENCE</scope>
    <source>
        <strain evidence="5">NBRC 108769</strain>
    </source>
</reference>
<dbReference type="EMBL" id="BSOH01000023">
    <property type="protein sequence ID" value="GLR19014.1"/>
    <property type="molecule type" value="Genomic_DNA"/>
</dbReference>
<dbReference type="SUPFAM" id="SSF53383">
    <property type="entry name" value="PLP-dependent transferases"/>
    <property type="match status" value="1"/>
</dbReference>
<evidence type="ECO:0000256" key="3">
    <source>
        <dbReference type="PIRSR" id="PIRSR000390-2"/>
    </source>
</evidence>
<comment type="caution">
    <text evidence="5">The sequence shown here is derived from an EMBL/GenBank/DDBJ whole genome shotgun (WGS) entry which is preliminary data.</text>
</comment>
<keyword evidence="3 4" id="KW-0663">Pyridoxal phosphate</keyword>